<reference evidence="2 3" key="1">
    <citation type="submission" date="2018-05" db="EMBL/GenBank/DDBJ databases">
        <title>Genomic Encyclopedia of Type Strains, Phase IV (KMG-IV): sequencing the most valuable type-strain genomes for metagenomic binning, comparative biology and taxonomic classification.</title>
        <authorList>
            <person name="Goeker M."/>
        </authorList>
    </citation>
    <scope>NUCLEOTIDE SEQUENCE [LARGE SCALE GENOMIC DNA]</scope>
    <source>
        <strain evidence="2 3">JC118</strain>
    </source>
</reference>
<accession>A0A318KJW7</accession>
<proteinExistence type="predicted"/>
<keyword evidence="3" id="KW-1185">Reference proteome</keyword>
<keyword evidence="1" id="KW-0472">Membrane</keyword>
<feature type="transmembrane region" description="Helical" evidence="1">
    <location>
        <begin position="52"/>
        <end position="72"/>
    </location>
</feature>
<evidence type="ECO:0000313" key="2">
    <source>
        <dbReference type="EMBL" id="PXX78131.1"/>
    </source>
</evidence>
<organism evidence="2 3">
    <name type="scientific">Dielma fastidiosa</name>
    <dbReference type="NCBI Taxonomy" id="1034346"/>
    <lineage>
        <taxon>Bacteria</taxon>
        <taxon>Bacillati</taxon>
        <taxon>Bacillota</taxon>
        <taxon>Erysipelotrichia</taxon>
        <taxon>Erysipelotrichales</taxon>
        <taxon>Erysipelotrichaceae</taxon>
        <taxon>Dielma</taxon>
    </lineage>
</organism>
<name>A0A318KJW7_9FIRM</name>
<dbReference type="EMBL" id="QJKH01000008">
    <property type="protein sequence ID" value="PXX78131.1"/>
    <property type="molecule type" value="Genomic_DNA"/>
</dbReference>
<sequence>MEGFMKIWHQLTDIELKCPFCGHHIPFSLVQWNTRVRCAHCKKVLRVGLKRFAIITMFVLGMILYTLLYLLLQQITTDFMLIMIILVLFLFVYSALYTKALIHFLGVENVYDIKVVK</sequence>
<keyword evidence="1" id="KW-0812">Transmembrane</keyword>
<gene>
    <name evidence="2" type="ORF">DES51_10858</name>
</gene>
<comment type="caution">
    <text evidence="2">The sequence shown here is derived from an EMBL/GenBank/DDBJ whole genome shotgun (WGS) entry which is preliminary data.</text>
</comment>
<evidence type="ECO:0000256" key="1">
    <source>
        <dbReference type="SAM" id="Phobius"/>
    </source>
</evidence>
<feature type="transmembrane region" description="Helical" evidence="1">
    <location>
        <begin position="78"/>
        <end position="96"/>
    </location>
</feature>
<keyword evidence="1" id="KW-1133">Transmembrane helix</keyword>
<evidence type="ECO:0000313" key="3">
    <source>
        <dbReference type="Proteomes" id="UP000247612"/>
    </source>
</evidence>
<protein>
    <submittedName>
        <fullName evidence="2">Uncharacterized protein</fullName>
    </submittedName>
</protein>
<dbReference type="AlphaFoldDB" id="A0A318KJW7"/>
<dbReference type="Proteomes" id="UP000247612">
    <property type="component" value="Unassembled WGS sequence"/>
</dbReference>
<dbReference type="STRING" id="1034346.GCA_000313565_00540"/>